<sequence>MNKLQRLIGFSLFGLTLAGTGCSEVASPKAGTPELRAELFDTIIARTQRREAFSPIKNERLGFDPIQEMEALRDVVVSASTEQELYYALARLSHARRDRHLDLYLVAGGLELPDSAGLDVLDGESNEPAQAPVRIFPDYSDDDAGYFVGDRAIDPRWPELPAIGDQVLTVNGMPVDAWHDSAKAFMRHSTSIALSWKLAEAMALSTAAFPSYLRAEELTLVTQSSSGTESAYSLPFRDPSDLSWTGSGDPNYPGLVLELSTPTYDLLVPEDGRRFVVLIWRGFRETMVPDVDDLVEFAESRGLLDHALVMDVTRSRGGSLGAYAMQRLQPLPFKTTFGNLRISDVTEPFIEDKRLDFAARNINDGGVSETIDDGNWLISWLEDDVLSALSRGEPYSSNVPFKLAHAPKESDGILEPAQKHFRGPIGIISGPSGGSHLDQFVSIIVDNGLGPVVGMPPGGYSNTWEWEEVLSFPGTDQPVVAFMWNIGHTIRPNGEIAEGNPVAVDEWIPLTSANVQTYYSEMLERVLALLESSHTR</sequence>
<dbReference type="EMBL" id="UINC01003408">
    <property type="protein sequence ID" value="SVA06073.1"/>
    <property type="molecule type" value="Genomic_DNA"/>
</dbReference>
<protein>
    <recommendedName>
        <fullName evidence="2">Tail specific protease domain-containing protein</fullName>
    </recommendedName>
</protein>
<dbReference type="AlphaFoldDB" id="A0A381SXK1"/>
<reference evidence="1" key="1">
    <citation type="submission" date="2018-05" db="EMBL/GenBank/DDBJ databases">
        <authorList>
            <person name="Lanie J.A."/>
            <person name="Ng W.-L."/>
            <person name="Kazmierczak K.M."/>
            <person name="Andrzejewski T.M."/>
            <person name="Davidsen T.M."/>
            <person name="Wayne K.J."/>
            <person name="Tettelin H."/>
            <person name="Glass J.I."/>
            <person name="Rusch D."/>
            <person name="Podicherti R."/>
            <person name="Tsui H.-C.T."/>
            <person name="Winkler M.E."/>
        </authorList>
    </citation>
    <scope>NUCLEOTIDE SEQUENCE</scope>
</reference>
<dbReference type="Gene3D" id="3.90.226.10">
    <property type="entry name" value="2-enoyl-CoA Hydratase, Chain A, domain 1"/>
    <property type="match status" value="1"/>
</dbReference>
<evidence type="ECO:0008006" key="2">
    <source>
        <dbReference type="Google" id="ProtNLM"/>
    </source>
</evidence>
<organism evidence="1">
    <name type="scientific">marine metagenome</name>
    <dbReference type="NCBI Taxonomy" id="408172"/>
    <lineage>
        <taxon>unclassified sequences</taxon>
        <taxon>metagenomes</taxon>
        <taxon>ecological metagenomes</taxon>
    </lineage>
</organism>
<evidence type="ECO:0000313" key="1">
    <source>
        <dbReference type="EMBL" id="SVA06073.1"/>
    </source>
</evidence>
<name>A0A381SXK1_9ZZZZ</name>
<dbReference type="PROSITE" id="PS51257">
    <property type="entry name" value="PROKAR_LIPOPROTEIN"/>
    <property type="match status" value="1"/>
</dbReference>
<accession>A0A381SXK1</accession>
<gene>
    <name evidence="1" type="ORF">METZ01_LOCUS58927</name>
</gene>
<proteinExistence type="predicted"/>